<feature type="coiled-coil region" evidence="4">
    <location>
        <begin position="429"/>
        <end position="487"/>
    </location>
</feature>
<feature type="coiled-coil region" evidence="4">
    <location>
        <begin position="862"/>
        <end position="889"/>
    </location>
</feature>
<feature type="coiled-coil region" evidence="4">
    <location>
        <begin position="512"/>
        <end position="560"/>
    </location>
</feature>
<proteinExistence type="inferred from homology"/>
<feature type="coiled-coil region" evidence="4">
    <location>
        <begin position="922"/>
        <end position="987"/>
    </location>
</feature>
<feature type="coiled-coil region" evidence="4">
    <location>
        <begin position="586"/>
        <end position="627"/>
    </location>
</feature>
<dbReference type="Gene3D" id="3.40.50.300">
    <property type="entry name" value="P-loop containing nucleotide triphosphate hydrolases"/>
    <property type="match status" value="2"/>
</dbReference>
<gene>
    <name evidence="6" type="ORF">GH807_01880</name>
</gene>
<dbReference type="PANTHER" id="PTHR32114:SF2">
    <property type="entry name" value="ABC TRANSPORTER ABCH.3"/>
    <property type="match status" value="1"/>
</dbReference>
<evidence type="ECO:0000256" key="3">
    <source>
        <dbReference type="ARBA" id="ARBA00013368"/>
    </source>
</evidence>
<reference evidence="6 7" key="1">
    <citation type="journal article" date="2020" name="mSystems">
        <title>Defining Genomic and Predicted Metabolic Features of the Acetobacterium Genus.</title>
        <authorList>
            <person name="Ross D.E."/>
            <person name="Marshall C.W."/>
            <person name="Gulliver D."/>
            <person name="May H.D."/>
            <person name="Norman R.S."/>
        </authorList>
    </citation>
    <scope>NUCLEOTIDE SEQUENCE [LARGE SCALE GENOMIC DNA]</scope>
    <source>
        <strain evidence="6 7">DSM 9173</strain>
    </source>
</reference>
<dbReference type="EMBL" id="WJBB01000002">
    <property type="protein sequence ID" value="MBC3795802.1"/>
    <property type="molecule type" value="Genomic_DNA"/>
</dbReference>
<sequence length="1172" mass="134245">MRPVSLKIKGINSFVEEQTIDFETLTQGGLFGIFGPTGSGKSTILDGITLALYGKISRNSSNYINVNEEKASVVFEFTISGQKLKNYCVSREFVRSKEGGINQGKCQLVELLLEAPEILADKPTEVTKQCEEIIGLNLTDFTRTVVLPQGKFSDFLKLEGRPRREMLERLFNLSKYGDNLTDRLKAEKSQESENLHQVEGRISVYEGISGEVRNQKKAEYDTNRQALEKELEIFKTIEKERDEAERLWAFQQELNAALEAEKGLQDSKTEIEEKERKLDQGKKAESIRMTISDMEILMNQITEVDAQLKVNEAERMKLFCEKETVEKDWEAIDEEKNNKLFQYQNQLSKVEDAILLEQQQKLLDEQIKQIKNTNNQCFRQYEDYKKEISEIQESLVEKKKILSENETEEISLRVDASYRDSINKGVKDAERAEKLKDEFNQKDERINNNRSLIQKLVGAGDVLKVKKEALEMTVKEQQHKLKNLIKDQPTTSGELQKLGEQTREIENLWTRNQTLSENIQMLQSEIKCLEVEIDGKNKVKDELSKICETTRKSLRQLENENIGRELRNQLASGEPCPVCGSKNHPLKFSDEQGKDLSEKIQKLEEELAHKEKELSQFTEEISQSRGRLSAETNNLHTKEIQKEELNTIVKEKKIMLQNPEELTEQLKKLTMELETWELLKTEAENQKNLQNQELLVIIGDLKEKTAEIKSLEGQTEEYAAESRQKKEEWKALKADLKKLSTKTAVTDFFSENMRLTKMTMRQNEILIKLKNQRKALETDQNKKDGLNEKCSALEIQMRESMAACDEKKKQREEKRIAIIDKVGADAVPELLSGQKKYKDEINRINTAWSELKEKSGKIQKSYEIVKESVSALTVKLETLEKQNETVKKSMDKQLTILGFKDVAEVINAYLMPETMKNEQELIKKYREDCVKVKGTIEGLNKKINGNLIDAEAYETTNNNYKRVKNQLEILKKRETQLQAELESLDSRLKELQGFLEGKKKIDHQLALITDLEKLFSGKKFVEFVAVARLQYISIEASKRLLEISNGNYGLEADDNGRFIIRDNKNGGAPRDPSTLSGGETFLASLALALALSAEIQLKGRAPLEFFFLDEGFGSLHEDALEVVMNSIEMLHNENLKVGIISHVESIKNRMPVKLLVTPGEAGVGGSHVRIER</sequence>
<accession>A0ABR6WH55</accession>
<protein>
    <recommendedName>
        <fullName evidence="3">Nuclease SbcCD subunit C</fullName>
    </recommendedName>
</protein>
<dbReference type="Proteomes" id="UP000653358">
    <property type="component" value="Unassembled WGS sequence"/>
</dbReference>
<name>A0ABR6WH55_9FIRM</name>
<dbReference type="Pfam" id="PF13476">
    <property type="entry name" value="AAA_23"/>
    <property type="match status" value="1"/>
</dbReference>
<evidence type="ECO:0000256" key="2">
    <source>
        <dbReference type="ARBA" id="ARBA00011322"/>
    </source>
</evidence>
<evidence type="ECO:0000313" key="6">
    <source>
        <dbReference type="EMBL" id="MBC3795802.1"/>
    </source>
</evidence>
<dbReference type="RefSeq" id="WP_148602494.1">
    <property type="nucleotide sequence ID" value="NZ_RXYB01000003.1"/>
</dbReference>
<evidence type="ECO:0000313" key="7">
    <source>
        <dbReference type="Proteomes" id="UP000653358"/>
    </source>
</evidence>
<feature type="coiled-coil region" evidence="4">
    <location>
        <begin position="769"/>
        <end position="796"/>
    </location>
</feature>
<feature type="coiled-coil region" evidence="4">
    <location>
        <begin position="356"/>
        <end position="401"/>
    </location>
</feature>
<dbReference type="PANTHER" id="PTHR32114">
    <property type="entry name" value="ABC TRANSPORTER ABCH.3"/>
    <property type="match status" value="1"/>
</dbReference>
<feature type="coiled-coil region" evidence="4">
    <location>
        <begin position="666"/>
        <end position="739"/>
    </location>
</feature>
<evidence type="ECO:0000256" key="4">
    <source>
        <dbReference type="SAM" id="Coils"/>
    </source>
</evidence>
<dbReference type="Pfam" id="PF13558">
    <property type="entry name" value="SbcC_Walker_B"/>
    <property type="match status" value="1"/>
</dbReference>
<evidence type="ECO:0000256" key="1">
    <source>
        <dbReference type="ARBA" id="ARBA00006930"/>
    </source>
</evidence>
<organism evidence="6 7">
    <name type="scientific">Acetobacterium tundrae</name>
    <dbReference type="NCBI Taxonomy" id="132932"/>
    <lineage>
        <taxon>Bacteria</taxon>
        <taxon>Bacillati</taxon>
        <taxon>Bacillota</taxon>
        <taxon>Clostridia</taxon>
        <taxon>Eubacteriales</taxon>
        <taxon>Eubacteriaceae</taxon>
        <taxon>Acetobacterium</taxon>
    </lineage>
</organism>
<comment type="similarity">
    <text evidence="1">Belongs to the SMC family. SbcC subfamily.</text>
</comment>
<dbReference type="InterPro" id="IPR038729">
    <property type="entry name" value="Rad50/SbcC_AAA"/>
</dbReference>
<dbReference type="SUPFAM" id="SSF52540">
    <property type="entry name" value="P-loop containing nucleoside triphosphate hydrolases"/>
    <property type="match status" value="1"/>
</dbReference>
<feature type="coiled-coil region" evidence="4">
    <location>
        <begin position="227"/>
        <end position="314"/>
    </location>
</feature>
<dbReference type="InterPro" id="IPR027417">
    <property type="entry name" value="P-loop_NTPase"/>
</dbReference>
<keyword evidence="4" id="KW-0175">Coiled coil</keyword>
<comment type="subunit">
    <text evidence="2">Heterodimer of SbcC and SbcD.</text>
</comment>
<comment type="caution">
    <text evidence="6">The sequence shown here is derived from an EMBL/GenBank/DDBJ whole genome shotgun (WGS) entry which is preliminary data.</text>
</comment>
<feature type="domain" description="Rad50/SbcC-type AAA" evidence="5">
    <location>
        <begin position="5"/>
        <end position="276"/>
    </location>
</feature>
<evidence type="ECO:0000259" key="5">
    <source>
        <dbReference type="Pfam" id="PF13476"/>
    </source>
</evidence>
<keyword evidence="7" id="KW-1185">Reference proteome</keyword>